<proteinExistence type="predicted"/>
<evidence type="ECO:0000256" key="1">
    <source>
        <dbReference type="ARBA" id="ARBA00022630"/>
    </source>
</evidence>
<keyword evidence="2" id="KW-0560">Oxidoreductase</keyword>
<name>V9XLR2_STRAO</name>
<evidence type="ECO:0000259" key="5">
    <source>
        <dbReference type="Pfam" id="PF07992"/>
    </source>
</evidence>
<dbReference type="PRINTS" id="PR00368">
    <property type="entry name" value="FADPNR"/>
</dbReference>
<dbReference type="GO" id="GO:0004791">
    <property type="term" value="F:thioredoxin-disulfide reductase (NADPH) activity"/>
    <property type="evidence" value="ECO:0007669"/>
    <property type="project" value="UniProtKB-EC"/>
</dbReference>
<comment type="catalytic activity">
    <reaction evidence="3">
        <text>[thioredoxin]-dithiol + NADP(+) = [thioredoxin]-disulfide + NADPH + H(+)</text>
        <dbReference type="Rhea" id="RHEA:20345"/>
        <dbReference type="Rhea" id="RHEA-COMP:10698"/>
        <dbReference type="Rhea" id="RHEA-COMP:10700"/>
        <dbReference type="ChEBI" id="CHEBI:15378"/>
        <dbReference type="ChEBI" id="CHEBI:29950"/>
        <dbReference type="ChEBI" id="CHEBI:50058"/>
        <dbReference type="ChEBI" id="CHEBI:57783"/>
        <dbReference type="ChEBI" id="CHEBI:58349"/>
        <dbReference type="EC" id="1.8.1.9"/>
    </reaction>
</comment>
<accession>V9XLR2</accession>
<dbReference type="Pfam" id="PF07992">
    <property type="entry name" value="Pyr_redox_2"/>
    <property type="match status" value="1"/>
</dbReference>
<protein>
    <submittedName>
        <fullName evidence="6">Oxidoreductase</fullName>
    </submittedName>
</protein>
<dbReference type="Gene3D" id="3.50.50.60">
    <property type="entry name" value="FAD/NAD(P)-binding domain"/>
    <property type="match status" value="2"/>
</dbReference>
<dbReference type="AlphaFoldDB" id="V9XLR2"/>
<keyword evidence="1" id="KW-0285">Flavoprotein</keyword>
<evidence type="ECO:0000256" key="4">
    <source>
        <dbReference type="SAM" id="MobiDB-lite"/>
    </source>
</evidence>
<dbReference type="PRINTS" id="PR00469">
    <property type="entry name" value="PNDRDTASEII"/>
</dbReference>
<dbReference type="InterPro" id="IPR050097">
    <property type="entry name" value="Ferredoxin-NADP_redctase_2"/>
</dbReference>
<dbReference type="InterPro" id="IPR023753">
    <property type="entry name" value="FAD/NAD-binding_dom"/>
</dbReference>
<feature type="region of interest" description="Disordered" evidence="4">
    <location>
        <begin position="1"/>
        <end position="23"/>
    </location>
</feature>
<dbReference type="InterPro" id="IPR036188">
    <property type="entry name" value="FAD/NAD-bd_sf"/>
</dbReference>
<evidence type="ECO:0000256" key="3">
    <source>
        <dbReference type="ARBA" id="ARBA00048132"/>
    </source>
</evidence>
<dbReference type="EMBL" id="KF425715">
    <property type="protein sequence ID" value="AHD24361.1"/>
    <property type="molecule type" value="Genomic_DNA"/>
</dbReference>
<evidence type="ECO:0000256" key="2">
    <source>
        <dbReference type="ARBA" id="ARBA00023002"/>
    </source>
</evidence>
<sequence length="417" mass="43168">MTSFHRPGNSAAAPGDRRPALLPGPEAIRNLAETAWFLGTGQVPGEAVGMTEIANSPGGVDTEVVGDADVDVVVVGGGVAGLSGAVTLARSRRSVVVIDSGEPRNAPASGVHGLLSRDGINPSELLRVGREEVISYGGRMISDRVVTTGRDGDGFVVDTAGGHRFRARRLLMCTGLVDRLPDIAGLRERWGRDVLHCPYCHGWEVRDQPVGVLATGPAAVHQALLFRQLSDQVTLFRHSIGELGVEDGERLAARGVAVVEGDVTDLEIEDDRLTGVRLASGDRAPLAALVVAPRFEARDDVLAELGLTAVEHPWAIGDQVGADGTGLTAAGGVWVAGNVADVLDGVPAAAAAGVRAAAAINADLVAADTDAALARRRTRSVAGVFTPEAEAALCEQVMGERRHGLDGLLPLGPSQQG</sequence>
<dbReference type="SUPFAM" id="SSF51905">
    <property type="entry name" value="FAD/NAD(P)-binding domain"/>
    <property type="match status" value="1"/>
</dbReference>
<organism evidence="6">
    <name type="scientific">Streptomyces albogriseolus</name>
    <dbReference type="NCBI Taxonomy" id="1887"/>
    <lineage>
        <taxon>Bacteria</taxon>
        <taxon>Bacillati</taxon>
        <taxon>Actinomycetota</taxon>
        <taxon>Actinomycetes</taxon>
        <taxon>Kitasatosporales</taxon>
        <taxon>Streptomycetaceae</taxon>
        <taxon>Streptomyces</taxon>
        <taxon>Streptomyces albogriseolus group</taxon>
    </lineage>
</organism>
<reference evidence="6" key="1">
    <citation type="submission" date="2013-07" db="EMBL/GenBank/DDBJ databases">
        <title>Exploiting the Potential of Halogenated Natural Products in the Mangrove Derived Actinomycetes.</title>
        <authorList>
            <person name="Li X."/>
            <person name="Ma G."/>
            <person name="Xu L."/>
            <person name="Tang X."/>
            <person name="Xu M."/>
            <person name="Xiao X."/>
            <person name="Xu J."/>
        </authorList>
    </citation>
    <scope>NUCLEOTIDE SEQUENCE</scope>
    <source>
        <strain evidence="6">MGR072</strain>
    </source>
</reference>
<evidence type="ECO:0000313" key="6">
    <source>
        <dbReference type="EMBL" id="AHD24361.1"/>
    </source>
</evidence>
<dbReference type="PANTHER" id="PTHR48105">
    <property type="entry name" value="THIOREDOXIN REDUCTASE 1-RELATED-RELATED"/>
    <property type="match status" value="1"/>
</dbReference>
<feature type="domain" description="FAD/NAD(P)-binding" evidence="5">
    <location>
        <begin position="71"/>
        <end position="353"/>
    </location>
</feature>